<keyword evidence="6 10" id="KW-0067">ATP-binding</keyword>
<dbReference type="InterPro" id="IPR036390">
    <property type="entry name" value="WH_DNA-bd_sf"/>
</dbReference>
<keyword evidence="5 10" id="KW-0347">Helicase</keyword>
<keyword evidence="10" id="KW-0539">Nucleus</keyword>
<dbReference type="GO" id="GO:0000724">
    <property type="term" value="P:double-strand break repair via homologous recombination"/>
    <property type="evidence" value="ECO:0007669"/>
    <property type="project" value="TreeGrafter"/>
</dbReference>
<dbReference type="SMART" id="SM00487">
    <property type="entry name" value="DEXDc"/>
    <property type="match status" value="1"/>
</dbReference>
<dbReference type="PANTHER" id="PTHR13710:SF120">
    <property type="entry name" value="BIFUNCTIONAL 3'-5' EXONUCLEASE_ATP-DEPENDENT HELICASE WRN"/>
    <property type="match status" value="1"/>
</dbReference>
<dbReference type="InterPro" id="IPR011545">
    <property type="entry name" value="DEAD/DEAH_box_helicase_dom"/>
</dbReference>
<dbReference type="Gene3D" id="1.10.150.80">
    <property type="entry name" value="HRDC domain"/>
    <property type="match status" value="1"/>
</dbReference>
<dbReference type="FunFam" id="3.40.50.300:FF:000941">
    <property type="entry name" value="Werner syndrome RecQ like helicase"/>
    <property type="match status" value="1"/>
</dbReference>
<dbReference type="GO" id="GO:0000723">
    <property type="term" value="P:telomere maintenance"/>
    <property type="evidence" value="ECO:0007669"/>
    <property type="project" value="TreeGrafter"/>
</dbReference>
<evidence type="ECO:0000256" key="9">
    <source>
        <dbReference type="ARBA" id="ARBA00034617"/>
    </source>
</evidence>
<comment type="subcellular location">
    <subcellularLocation>
        <location evidence="10">Nucleus</location>
    </subcellularLocation>
</comment>
<evidence type="ECO:0000256" key="5">
    <source>
        <dbReference type="ARBA" id="ARBA00022806"/>
    </source>
</evidence>
<evidence type="ECO:0000256" key="8">
    <source>
        <dbReference type="ARBA" id="ARBA00023235"/>
    </source>
</evidence>
<keyword evidence="3 10" id="KW-0547">Nucleotide-binding</keyword>
<dbReference type="InterPro" id="IPR018982">
    <property type="entry name" value="RQC_domain"/>
</dbReference>
<dbReference type="GO" id="GO:0005654">
    <property type="term" value="C:nucleoplasm"/>
    <property type="evidence" value="ECO:0007669"/>
    <property type="project" value="TreeGrafter"/>
</dbReference>
<dbReference type="SUPFAM" id="SSF46785">
    <property type="entry name" value="Winged helix' DNA-binding domain"/>
    <property type="match status" value="1"/>
</dbReference>
<dbReference type="GO" id="GO:0003677">
    <property type="term" value="F:DNA binding"/>
    <property type="evidence" value="ECO:0007669"/>
    <property type="project" value="UniProtKB-KW"/>
</dbReference>
<dbReference type="Gene3D" id="1.10.10.10">
    <property type="entry name" value="Winged helix-like DNA-binding domain superfamily/Winged helix DNA-binding domain"/>
    <property type="match status" value="1"/>
</dbReference>
<comment type="catalytic activity">
    <reaction evidence="10">
        <text>ATP + H2O = ADP + phosphate + H(+)</text>
        <dbReference type="Rhea" id="RHEA:13065"/>
        <dbReference type="ChEBI" id="CHEBI:15377"/>
        <dbReference type="ChEBI" id="CHEBI:15378"/>
        <dbReference type="ChEBI" id="CHEBI:30616"/>
        <dbReference type="ChEBI" id="CHEBI:43474"/>
        <dbReference type="ChEBI" id="CHEBI:456216"/>
    </reaction>
</comment>
<dbReference type="Ensembl" id="ENSAMXT00005054007.1">
    <property type="protein sequence ID" value="ENSAMXP00005049831.1"/>
    <property type="gene ID" value="ENSAMXG00005022524.1"/>
</dbReference>
<dbReference type="Gene3D" id="3.30.420.10">
    <property type="entry name" value="Ribonuclease H-like superfamily/Ribonuclease H"/>
    <property type="match status" value="1"/>
</dbReference>
<dbReference type="PANTHER" id="PTHR13710">
    <property type="entry name" value="DNA HELICASE RECQ FAMILY MEMBER"/>
    <property type="match status" value="1"/>
</dbReference>
<dbReference type="GO" id="GO:0043138">
    <property type="term" value="F:3'-5' DNA helicase activity"/>
    <property type="evidence" value="ECO:0007669"/>
    <property type="project" value="UniProtKB-EC"/>
</dbReference>
<dbReference type="AlphaFoldDB" id="A0A8B9LBF5"/>
<dbReference type="InterPro" id="IPR029491">
    <property type="entry name" value="Helicase_HTH"/>
</dbReference>
<organism evidence="14 15">
    <name type="scientific">Astyanax mexicanus</name>
    <name type="common">Blind cave fish</name>
    <name type="synonym">Astyanax fasciatus mexicanus</name>
    <dbReference type="NCBI Taxonomy" id="7994"/>
    <lineage>
        <taxon>Eukaryota</taxon>
        <taxon>Metazoa</taxon>
        <taxon>Chordata</taxon>
        <taxon>Craniata</taxon>
        <taxon>Vertebrata</taxon>
        <taxon>Euteleostomi</taxon>
        <taxon>Actinopterygii</taxon>
        <taxon>Neopterygii</taxon>
        <taxon>Teleostei</taxon>
        <taxon>Ostariophysi</taxon>
        <taxon>Characiformes</taxon>
        <taxon>Characoidei</taxon>
        <taxon>Acestrorhamphidae</taxon>
        <taxon>Acestrorhamphinae</taxon>
        <taxon>Astyanax</taxon>
    </lineage>
</organism>
<dbReference type="GO" id="GO:0008408">
    <property type="term" value="F:3'-5' exonuclease activity"/>
    <property type="evidence" value="ECO:0007669"/>
    <property type="project" value="InterPro"/>
</dbReference>
<keyword evidence="4 10" id="KW-0378">Hydrolase</keyword>
<evidence type="ECO:0000259" key="11">
    <source>
        <dbReference type="PROSITE" id="PS50967"/>
    </source>
</evidence>
<protein>
    <recommendedName>
        <fullName evidence="10">ATP-dependent DNA helicase</fullName>
        <ecNumber evidence="10">5.6.2.4</ecNumber>
    </recommendedName>
</protein>
<evidence type="ECO:0000256" key="4">
    <source>
        <dbReference type="ARBA" id="ARBA00022801"/>
    </source>
</evidence>
<proteinExistence type="inferred from homology"/>
<dbReference type="SUPFAM" id="SSF53098">
    <property type="entry name" value="Ribonuclease H-like"/>
    <property type="match status" value="1"/>
</dbReference>
<dbReference type="CDD" id="cd06141">
    <property type="entry name" value="WRN_exo"/>
    <property type="match status" value="1"/>
</dbReference>
<evidence type="ECO:0000256" key="7">
    <source>
        <dbReference type="ARBA" id="ARBA00023125"/>
    </source>
</evidence>
<dbReference type="InterPro" id="IPR036397">
    <property type="entry name" value="RNaseH_sf"/>
</dbReference>
<feature type="domain" description="Helicase C-terminal" evidence="13">
    <location>
        <begin position="422"/>
        <end position="573"/>
    </location>
</feature>
<evidence type="ECO:0000256" key="10">
    <source>
        <dbReference type="RuleBase" id="RU364117"/>
    </source>
</evidence>
<keyword evidence="8" id="KW-0413">Isomerase</keyword>
<dbReference type="SMART" id="SM00341">
    <property type="entry name" value="HRDC"/>
    <property type="match status" value="1"/>
</dbReference>
<evidence type="ECO:0000313" key="15">
    <source>
        <dbReference type="Proteomes" id="UP000694621"/>
    </source>
</evidence>
<dbReference type="CDD" id="cd18794">
    <property type="entry name" value="SF2_C_RecQ"/>
    <property type="match status" value="1"/>
</dbReference>
<dbReference type="GO" id="GO:0006260">
    <property type="term" value="P:DNA replication"/>
    <property type="evidence" value="ECO:0007669"/>
    <property type="project" value="InterPro"/>
</dbReference>
<dbReference type="InterPro" id="IPR002562">
    <property type="entry name" value="3'-5'_exonuclease_dom"/>
</dbReference>
<dbReference type="PROSITE" id="PS51194">
    <property type="entry name" value="HELICASE_CTER"/>
    <property type="match status" value="1"/>
</dbReference>
<dbReference type="InterPro" id="IPR032284">
    <property type="entry name" value="RecQ_Zn-bd"/>
</dbReference>
<comment type="catalytic activity">
    <reaction evidence="9 10">
        <text>Couples ATP hydrolysis with the unwinding of duplex DNA by translocating in the 3'-5' direction.</text>
        <dbReference type="EC" id="5.6.2.4"/>
    </reaction>
</comment>
<dbReference type="Pfam" id="PF14493">
    <property type="entry name" value="HTH_40"/>
    <property type="match status" value="1"/>
</dbReference>
<reference evidence="14" key="1">
    <citation type="submission" date="2025-08" db="UniProtKB">
        <authorList>
            <consortium name="Ensembl"/>
        </authorList>
    </citation>
    <scope>IDENTIFICATION</scope>
</reference>
<dbReference type="GO" id="GO:0005524">
    <property type="term" value="F:ATP binding"/>
    <property type="evidence" value="ECO:0007669"/>
    <property type="project" value="UniProtKB-KW"/>
</dbReference>
<dbReference type="InterPro" id="IPR004589">
    <property type="entry name" value="DNA_helicase_ATP-dep_RecQ"/>
</dbReference>
<dbReference type="SUPFAM" id="SSF47819">
    <property type="entry name" value="HRDC-like"/>
    <property type="match status" value="1"/>
</dbReference>
<dbReference type="InterPro" id="IPR010997">
    <property type="entry name" value="HRDC-like_sf"/>
</dbReference>
<feature type="domain" description="HRDC" evidence="11">
    <location>
        <begin position="746"/>
        <end position="825"/>
    </location>
</feature>
<dbReference type="GO" id="GO:0005737">
    <property type="term" value="C:cytoplasm"/>
    <property type="evidence" value="ECO:0007669"/>
    <property type="project" value="TreeGrafter"/>
</dbReference>
<name>A0A8B9LBF5_ASTMX</name>
<dbReference type="InterPro" id="IPR014001">
    <property type="entry name" value="Helicase_ATP-bd"/>
</dbReference>
<dbReference type="Gene3D" id="3.40.50.300">
    <property type="entry name" value="P-loop containing nucleotide triphosphate hydrolases"/>
    <property type="match status" value="2"/>
</dbReference>
<evidence type="ECO:0000256" key="2">
    <source>
        <dbReference type="ARBA" id="ARBA00005446"/>
    </source>
</evidence>
<dbReference type="SUPFAM" id="SSF52540">
    <property type="entry name" value="P-loop containing nucleoside triphosphate hydrolases"/>
    <property type="match status" value="1"/>
</dbReference>
<dbReference type="InterPro" id="IPR012337">
    <property type="entry name" value="RNaseH-like_sf"/>
</dbReference>
<evidence type="ECO:0000313" key="14">
    <source>
        <dbReference type="Ensembl" id="ENSAMXP00005049831.1"/>
    </source>
</evidence>
<dbReference type="GO" id="GO:0009378">
    <property type="term" value="F:four-way junction helicase activity"/>
    <property type="evidence" value="ECO:0007669"/>
    <property type="project" value="TreeGrafter"/>
</dbReference>
<dbReference type="SMART" id="SM00474">
    <property type="entry name" value="35EXOc"/>
    <property type="match status" value="1"/>
</dbReference>
<dbReference type="InterPro" id="IPR027417">
    <property type="entry name" value="P-loop_NTPase"/>
</dbReference>
<dbReference type="FunFam" id="3.40.50.300:FF:001023">
    <property type="entry name" value="Werner syndrome RecQ like helicase"/>
    <property type="match status" value="1"/>
</dbReference>
<dbReference type="Pfam" id="PF09382">
    <property type="entry name" value="RQC"/>
    <property type="match status" value="1"/>
</dbReference>
<dbReference type="SMART" id="SM00956">
    <property type="entry name" value="RQC"/>
    <property type="match status" value="1"/>
</dbReference>
<sequence length="966" mass="108416">MNEELYRGAYKKNILEDDLPFLEFGGVLMYSKEKNDCSFLSEDLRSSLAPGSAVGFDLEWPPSFTKGKSKKVALVQLCASEEKCYLFHLSSMTGFPSGLKMFLEDENIKKVGVGVEGDMWRLMSDYDIKLKNFVELSDLANEKLKCVEKWSLDGLVKHLFKKRLYKDKDVRCSHWDDFELTEEQKRYAATDAYVSVIYNPTLPEPRPEQIKCLKMFFGHHNFKPVQWKVIQSVLQQRRDNLVVMATGYGKSLCFQFPPVYCVNISVVISPLIALMEDQVLQLQMSNIQACFLGSAQTRNVFADLKKGFFRVVYMTPEFCSGNISLLEQLNKSIGIALIAVDEAHCISQWGHDFRGAYRDLGKLKKCLPDVPIVALTATASPSIREDIVKSLYLVDPLVTCTSFDRPNLYLDVNRKSGDMIQDLKTFLVKKKGGDYEFEGAAIVYCPSKKEAERVTASLYKLGIRCGVYHAGLSIKQRRETQYQFMRDEIQCVVATVAFGMGINKPDIRKVIHYGAPKEMESYYQEIGRAGRDGLPSACHVLWMPGDMALNRFLLNQTKSDRFRGYKMEMMAKMEKYLKSTKCRRKLILSHFEDKQLRKVTSGILGTDKCCDNCRCGPLLSRGQESFEQELKDFGACAFQLMGAVSAMGEKFGITAPILLLRGSTAQRVPERFRKNPLFGAGRSVSEPWWKALGRELISEKYLMETTGFNKFSTLCKLTPKGRSWLNSAKDEKHRTLLLQPNIDLCPRAYAELYGKLVAERQKLASIKDVPPAILATNKILLDMAKIRPCTVARLKQVDGVSEAKANMLAPLLEAITEFSVSVCSAPPPFTQTRKASALADSVAISYRLFQTEGKSMVQQVADARSLPMTVVESHLLQAVNAGHPLDKERAGLSSSVINTIIRIVSSPPLNSGKTESIRALVPEEISTFLLRLCVAKLQREGLPNPLPSSLPSAQPNISWIEVSALC</sequence>
<dbReference type="NCBIfam" id="TIGR00614">
    <property type="entry name" value="recQ_fam"/>
    <property type="match status" value="1"/>
</dbReference>
<dbReference type="EC" id="5.6.2.4" evidence="10"/>
<comment type="cofactor">
    <cofactor evidence="1">
        <name>Zn(2+)</name>
        <dbReference type="ChEBI" id="CHEBI:29105"/>
    </cofactor>
</comment>
<dbReference type="PROSITE" id="PS50967">
    <property type="entry name" value="HRDC"/>
    <property type="match status" value="1"/>
</dbReference>
<evidence type="ECO:0000256" key="1">
    <source>
        <dbReference type="ARBA" id="ARBA00001947"/>
    </source>
</evidence>
<dbReference type="Pfam" id="PF00271">
    <property type="entry name" value="Helicase_C"/>
    <property type="match status" value="1"/>
</dbReference>
<dbReference type="Pfam" id="PF01612">
    <property type="entry name" value="DNA_pol_A_exo1"/>
    <property type="match status" value="1"/>
</dbReference>
<dbReference type="PROSITE" id="PS51192">
    <property type="entry name" value="HELICASE_ATP_BIND_1"/>
    <property type="match status" value="1"/>
</dbReference>
<dbReference type="InterPro" id="IPR001650">
    <property type="entry name" value="Helicase_C-like"/>
</dbReference>
<feature type="domain" description="Helicase ATP-binding" evidence="12">
    <location>
        <begin position="231"/>
        <end position="397"/>
    </location>
</feature>
<dbReference type="InterPro" id="IPR002121">
    <property type="entry name" value="HRDC_dom"/>
</dbReference>
<accession>A0A8B9LBF5</accession>
<evidence type="ECO:0000256" key="3">
    <source>
        <dbReference type="ARBA" id="ARBA00022741"/>
    </source>
</evidence>
<keyword evidence="7" id="KW-0238">DNA-binding</keyword>
<evidence type="ECO:0000259" key="12">
    <source>
        <dbReference type="PROSITE" id="PS51192"/>
    </source>
</evidence>
<dbReference type="InterPro" id="IPR036388">
    <property type="entry name" value="WH-like_DNA-bd_sf"/>
</dbReference>
<comment type="similarity">
    <text evidence="2 10">Belongs to the helicase family. RecQ subfamily.</text>
</comment>
<evidence type="ECO:0000259" key="13">
    <source>
        <dbReference type="PROSITE" id="PS51194"/>
    </source>
</evidence>
<dbReference type="Proteomes" id="UP000694621">
    <property type="component" value="Unplaced"/>
</dbReference>
<dbReference type="Pfam" id="PF16124">
    <property type="entry name" value="RecQ_Zn_bind"/>
    <property type="match status" value="1"/>
</dbReference>
<dbReference type="InterPro" id="IPR044876">
    <property type="entry name" value="HRDC_dom_sf"/>
</dbReference>
<evidence type="ECO:0000256" key="6">
    <source>
        <dbReference type="ARBA" id="ARBA00022840"/>
    </source>
</evidence>
<dbReference type="Pfam" id="PF00270">
    <property type="entry name" value="DEAD"/>
    <property type="match status" value="1"/>
</dbReference>
<dbReference type="GO" id="GO:0005694">
    <property type="term" value="C:chromosome"/>
    <property type="evidence" value="ECO:0007669"/>
    <property type="project" value="TreeGrafter"/>
</dbReference>
<dbReference type="FunFam" id="1.10.150.80:FF:000005">
    <property type="entry name" value="Werner syndrome ATP-dependent helicase homolog"/>
    <property type="match status" value="1"/>
</dbReference>
<dbReference type="SMART" id="SM00490">
    <property type="entry name" value="HELICc"/>
    <property type="match status" value="1"/>
</dbReference>
<dbReference type="Pfam" id="PF00570">
    <property type="entry name" value="HRDC"/>
    <property type="match status" value="1"/>
</dbReference>